<dbReference type="EMBL" id="CM055731">
    <property type="protein sequence ID" value="KAJ8012555.1"/>
    <property type="molecule type" value="Genomic_DNA"/>
</dbReference>
<keyword evidence="2" id="KW-1185">Reference proteome</keyword>
<reference evidence="1" key="1">
    <citation type="submission" date="2021-05" db="EMBL/GenBank/DDBJ databases">
        <authorList>
            <person name="Pan Q."/>
            <person name="Jouanno E."/>
            <person name="Zahm M."/>
            <person name="Klopp C."/>
            <person name="Cabau C."/>
            <person name="Louis A."/>
            <person name="Berthelot C."/>
            <person name="Parey E."/>
            <person name="Roest Crollius H."/>
            <person name="Montfort J."/>
            <person name="Robinson-Rechavi M."/>
            <person name="Bouchez O."/>
            <person name="Lampietro C."/>
            <person name="Lopez Roques C."/>
            <person name="Donnadieu C."/>
            <person name="Postlethwait J."/>
            <person name="Bobe J."/>
            <person name="Dillon D."/>
            <person name="Chandos A."/>
            <person name="von Hippel F."/>
            <person name="Guiguen Y."/>
        </authorList>
    </citation>
    <scope>NUCLEOTIDE SEQUENCE</scope>
    <source>
        <strain evidence="1">YG-Jan2019</strain>
    </source>
</reference>
<comment type="caution">
    <text evidence="1">The sequence shown here is derived from an EMBL/GenBank/DDBJ whole genome shotgun (WGS) entry which is preliminary data.</text>
</comment>
<dbReference type="Proteomes" id="UP001157502">
    <property type="component" value="Chromosome 4"/>
</dbReference>
<proteinExistence type="predicted"/>
<name>A0ACC2H9X3_DALPE</name>
<sequence length="113" mass="12179">MQDTTEKEDSQERALGRSLTQSELPREGPSWLWAFISSAGELGRGLGALAQFHNPPHPTSPSLCRQPPPPPAIYSGPKPPSISCNLPGQLPSPCSITSFPNIELEFPPIPILL</sequence>
<evidence type="ECO:0000313" key="1">
    <source>
        <dbReference type="EMBL" id="KAJ8012555.1"/>
    </source>
</evidence>
<evidence type="ECO:0000313" key="2">
    <source>
        <dbReference type="Proteomes" id="UP001157502"/>
    </source>
</evidence>
<protein>
    <submittedName>
        <fullName evidence="1">Uncharacterized protein</fullName>
    </submittedName>
</protein>
<gene>
    <name evidence="1" type="ORF">DPEC_G00044070</name>
</gene>
<accession>A0ACC2H9X3</accession>
<organism evidence="1 2">
    <name type="scientific">Dallia pectoralis</name>
    <name type="common">Alaska blackfish</name>
    <dbReference type="NCBI Taxonomy" id="75939"/>
    <lineage>
        <taxon>Eukaryota</taxon>
        <taxon>Metazoa</taxon>
        <taxon>Chordata</taxon>
        <taxon>Craniata</taxon>
        <taxon>Vertebrata</taxon>
        <taxon>Euteleostomi</taxon>
        <taxon>Actinopterygii</taxon>
        <taxon>Neopterygii</taxon>
        <taxon>Teleostei</taxon>
        <taxon>Protacanthopterygii</taxon>
        <taxon>Esociformes</taxon>
        <taxon>Umbridae</taxon>
        <taxon>Dallia</taxon>
    </lineage>
</organism>